<dbReference type="STRING" id="713585.THITH_15040"/>
<proteinExistence type="predicted"/>
<feature type="transmembrane region" description="Helical" evidence="1">
    <location>
        <begin position="30"/>
        <end position="54"/>
    </location>
</feature>
<keyword evidence="1" id="KW-1133">Transmembrane helix</keyword>
<dbReference type="OrthoDB" id="9814116at2"/>
<name>W0DQV9_9GAMM</name>
<evidence type="ECO:0000313" key="3">
    <source>
        <dbReference type="Proteomes" id="UP000005289"/>
    </source>
</evidence>
<dbReference type="HOGENOM" id="CLU_2686667_0_0_6"/>
<evidence type="ECO:0000256" key="1">
    <source>
        <dbReference type="SAM" id="Phobius"/>
    </source>
</evidence>
<protein>
    <submittedName>
        <fullName evidence="2">Membrane protein</fullName>
    </submittedName>
</protein>
<accession>W0DQV9</accession>
<dbReference type="RefSeq" id="WP_006747076.1">
    <property type="nucleotide sequence ID" value="NZ_CP007029.1"/>
</dbReference>
<dbReference type="AlphaFoldDB" id="W0DQV9"/>
<dbReference type="Proteomes" id="UP000005289">
    <property type="component" value="Chromosome"/>
</dbReference>
<dbReference type="InterPro" id="IPR016410">
    <property type="entry name" value="Phage_imm"/>
</dbReference>
<feature type="transmembrane region" description="Helical" evidence="1">
    <location>
        <begin position="6"/>
        <end position="23"/>
    </location>
</feature>
<sequence>MEDYPILSTLVVIYFIPVIVARLRSHHNTFAIGILNLVAGWTLVGWIAALVWAFTRPPEAEPRVTWHERKEPRL</sequence>
<dbReference type="KEGG" id="tti:THITH_15040"/>
<keyword evidence="1" id="KW-0472">Membrane</keyword>
<reference evidence="2 3" key="1">
    <citation type="submission" date="2013-12" db="EMBL/GenBank/DDBJ databases">
        <authorList>
            <consortium name="DOE Joint Genome Institute"/>
            <person name="Muyzer G."/>
            <person name="Huntemann M."/>
            <person name="Han J."/>
            <person name="Chen A."/>
            <person name="Kyrpides N."/>
            <person name="Mavromatis K."/>
            <person name="Markowitz V."/>
            <person name="Palaniappan K."/>
            <person name="Ivanova N."/>
            <person name="Schaumberg A."/>
            <person name="Pati A."/>
            <person name="Liolios K."/>
            <person name="Nordberg H.P."/>
            <person name="Cantor M.N."/>
            <person name="Hua S.X."/>
            <person name="Woyke T."/>
        </authorList>
    </citation>
    <scope>NUCLEOTIDE SEQUENCE [LARGE SCALE GENOMIC DNA]</scope>
    <source>
        <strain evidence="2 3">ARh 1</strain>
    </source>
</reference>
<dbReference type="Pfam" id="PF14373">
    <property type="entry name" value="Imm_superinfect"/>
    <property type="match status" value="1"/>
</dbReference>
<organism evidence="2 3">
    <name type="scientific">Thioalkalivibrio paradoxus ARh 1</name>
    <dbReference type="NCBI Taxonomy" id="713585"/>
    <lineage>
        <taxon>Bacteria</taxon>
        <taxon>Pseudomonadati</taxon>
        <taxon>Pseudomonadota</taxon>
        <taxon>Gammaproteobacteria</taxon>
        <taxon>Chromatiales</taxon>
        <taxon>Ectothiorhodospiraceae</taxon>
        <taxon>Thioalkalivibrio</taxon>
    </lineage>
</organism>
<keyword evidence="1" id="KW-0812">Transmembrane</keyword>
<gene>
    <name evidence="2" type="ORF">THITH_15040</name>
</gene>
<evidence type="ECO:0000313" key="2">
    <source>
        <dbReference type="EMBL" id="AHE99378.1"/>
    </source>
</evidence>
<dbReference type="EMBL" id="CP007029">
    <property type="protein sequence ID" value="AHE99378.1"/>
    <property type="molecule type" value="Genomic_DNA"/>
</dbReference>
<keyword evidence="3" id="KW-1185">Reference proteome</keyword>